<reference evidence="2 3" key="1">
    <citation type="submission" date="2024-04" db="EMBL/GenBank/DDBJ databases">
        <authorList>
            <person name="Fracassetti M."/>
        </authorList>
    </citation>
    <scope>NUCLEOTIDE SEQUENCE [LARGE SCALE GENOMIC DNA]</scope>
</reference>
<dbReference type="EMBL" id="OZ034822">
    <property type="protein sequence ID" value="CAL1412594.1"/>
    <property type="molecule type" value="Genomic_DNA"/>
</dbReference>
<sequence length="81" mass="9030">MEKVNCKLLFCIALLTFVVFCGNKNRIGAEGRYLSKPCQSQDDCASWGQQCHCDLGLHMCLCNVPPSVRSPLKSMGREEGY</sequence>
<feature type="chain" id="PRO_5043796974" evidence="1">
    <location>
        <begin position="22"/>
        <end position="81"/>
    </location>
</feature>
<keyword evidence="1" id="KW-0732">Signal</keyword>
<feature type="signal peptide" evidence="1">
    <location>
        <begin position="1"/>
        <end position="21"/>
    </location>
</feature>
<evidence type="ECO:0000313" key="2">
    <source>
        <dbReference type="EMBL" id="CAL1412594.1"/>
    </source>
</evidence>
<dbReference type="AlphaFoldDB" id="A0AAV2GPJ4"/>
<proteinExistence type="predicted"/>
<keyword evidence="3" id="KW-1185">Reference proteome</keyword>
<accession>A0AAV2GPJ4</accession>
<protein>
    <submittedName>
        <fullName evidence="2">Uncharacterized protein</fullName>
    </submittedName>
</protein>
<evidence type="ECO:0000256" key="1">
    <source>
        <dbReference type="SAM" id="SignalP"/>
    </source>
</evidence>
<evidence type="ECO:0000313" key="3">
    <source>
        <dbReference type="Proteomes" id="UP001497516"/>
    </source>
</evidence>
<dbReference type="Proteomes" id="UP001497516">
    <property type="component" value="Chromosome 9"/>
</dbReference>
<organism evidence="2 3">
    <name type="scientific">Linum trigynum</name>
    <dbReference type="NCBI Taxonomy" id="586398"/>
    <lineage>
        <taxon>Eukaryota</taxon>
        <taxon>Viridiplantae</taxon>
        <taxon>Streptophyta</taxon>
        <taxon>Embryophyta</taxon>
        <taxon>Tracheophyta</taxon>
        <taxon>Spermatophyta</taxon>
        <taxon>Magnoliopsida</taxon>
        <taxon>eudicotyledons</taxon>
        <taxon>Gunneridae</taxon>
        <taxon>Pentapetalae</taxon>
        <taxon>rosids</taxon>
        <taxon>fabids</taxon>
        <taxon>Malpighiales</taxon>
        <taxon>Linaceae</taxon>
        <taxon>Linum</taxon>
    </lineage>
</organism>
<gene>
    <name evidence="2" type="ORF">LTRI10_LOCUS51876</name>
</gene>
<name>A0AAV2GPJ4_9ROSI</name>